<organism evidence="3 4">
    <name type="scientific">Kluyveromyces dobzhanskii CBS 2104</name>
    <dbReference type="NCBI Taxonomy" id="1427455"/>
    <lineage>
        <taxon>Eukaryota</taxon>
        <taxon>Fungi</taxon>
        <taxon>Dikarya</taxon>
        <taxon>Ascomycota</taxon>
        <taxon>Saccharomycotina</taxon>
        <taxon>Saccharomycetes</taxon>
        <taxon>Saccharomycetales</taxon>
        <taxon>Saccharomycetaceae</taxon>
        <taxon>Kluyveromyces</taxon>
    </lineage>
</organism>
<keyword evidence="2" id="KW-0342">GTP-binding</keyword>
<dbReference type="SMART" id="SM00173">
    <property type="entry name" value="RAS"/>
    <property type="match status" value="1"/>
</dbReference>
<dbReference type="EMBL" id="CCBQ010000004">
    <property type="protein sequence ID" value="CDO92012.1"/>
    <property type="molecule type" value="Genomic_DNA"/>
</dbReference>
<name>A0A0A8L1J9_9SACH</name>
<dbReference type="AlphaFoldDB" id="A0A0A8L1J9"/>
<protein>
    <submittedName>
        <fullName evidence="3">WGS project CCBQ000000000 data, contig 00107</fullName>
    </submittedName>
</protein>
<dbReference type="SUPFAM" id="SSF52540">
    <property type="entry name" value="P-loop containing nucleoside triphosphate hydrolases"/>
    <property type="match status" value="1"/>
</dbReference>
<dbReference type="PROSITE" id="PS51421">
    <property type="entry name" value="RAS"/>
    <property type="match status" value="1"/>
</dbReference>
<comment type="caution">
    <text evidence="3">The sequence shown here is derived from an EMBL/GenBank/DDBJ whole genome shotgun (WGS) entry which is preliminary data.</text>
</comment>
<sequence>MSVRDRKIIVLGSRNVGKTTLLVQLTESHFVESYYPTIENQFIHEFVLKKPNGTELKFNLDIVDTSGQDEFSMINAKSMLGVAGCILMYSVANRHSFEIVELIRDKMLDMLGLLELPMVLVGNKIDLDRQVSFKEGEDLAKRLNCGFVEICVKQGSGIEKPFKTLIHKIEGYEDGSGKGDQGSADGCVIM</sequence>
<dbReference type="Pfam" id="PF00071">
    <property type="entry name" value="Ras"/>
    <property type="match status" value="1"/>
</dbReference>
<dbReference type="NCBIfam" id="TIGR00231">
    <property type="entry name" value="small_GTP"/>
    <property type="match status" value="1"/>
</dbReference>
<dbReference type="OrthoDB" id="5976022at2759"/>
<dbReference type="Proteomes" id="UP000031516">
    <property type="component" value="Unassembled WGS sequence"/>
</dbReference>
<dbReference type="GO" id="GO:0005525">
    <property type="term" value="F:GTP binding"/>
    <property type="evidence" value="ECO:0007669"/>
    <property type="project" value="UniProtKB-KW"/>
</dbReference>
<dbReference type="PROSITE" id="PS51419">
    <property type="entry name" value="RAB"/>
    <property type="match status" value="1"/>
</dbReference>
<dbReference type="InterPro" id="IPR001806">
    <property type="entry name" value="Small_GTPase"/>
</dbReference>
<accession>A0A0A8L1J9</accession>
<dbReference type="PROSITE" id="PS51420">
    <property type="entry name" value="RHO"/>
    <property type="match status" value="1"/>
</dbReference>
<dbReference type="InterPro" id="IPR020849">
    <property type="entry name" value="Small_GTPase_Ras-type"/>
</dbReference>
<dbReference type="Gene3D" id="3.40.50.300">
    <property type="entry name" value="P-loop containing nucleotide triphosphate hydrolases"/>
    <property type="match status" value="1"/>
</dbReference>
<keyword evidence="1" id="KW-0547">Nucleotide-binding</keyword>
<evidence type="ECO:0000313" key="4">
    <source>
        <dbReference type="Proteomes" id="UP000031516"/>
    </source>
</evidence>
<gene>
    <name evidence="3" type="ORF">KLDO_g341</name>
</gene>
<keyword evidence="4" id="KW-1185">Reference proteome</keyword>
<dbReference type="SMART" id="SM00175">
    <property type="entry name" value="RAB"/>
    <property type="match status" value="1"/>
</dbReference>
<dbReference type="InterPro" id="IPR027417">
    <property type="entry name" value="P-loop_NTPase"/>
</dbReference>
<proteinExistence type="predicted"/>
<dbReference type="SMART" id="SM00174">
    <property type="entry name" value="RHO"/>
    <property type="match status" value="1"/>
</dbReference>
<dbReference type="PRINTS" id="PR00449">
    <property type="entry name" value="RASTRNSFRMNG"/>
</dbReference>
<evidence type="ECO:0000256" key="2">
    <source>
        <dbReference type="ARBA" id="ARBA00023134"/>
    </source>
</evidence>
<dbReference type="PANTHER" id="PTHR24070">
    <property type="entry name" value="RAS, DI-RAS, AND RHEB FAMILY MEMBERS OF SMALL GTPASE SUPERFAMILY"/>
    <property type="match status" value="1"/>
</dbReference>
<dbReference type="GO" id="GO:0003924">
    <property type="term" value="F:GTPase activity"/>
    <property type="evidence" value="ECO:0007669"/>
    <property type="project" value="InterPro"/>
</dbReference>
<evidence type="ECO:0000313" key="3">
    <source>
        <dbReference type="EMBL" id="CDO92012.1"/>
    </source>
</evidence>
<reference evidence="3 4" key="1">
    <citation type="submission" date="2014-03" db="EMBL/GenBank/DDBJ databases">
        <title>The genome of Kluyveromyces dobzhanskii.</title>
        <authorList>
            <person name="Nystedt B."/>
            <person name="Astrom S."/>
        </authorList>
    </citation>
    <scope>NUCLEOTIDE SEQUENCE [LARGE SCALE GENOMIC DNA]</scope>
    <source>
        <strain evidence="3 4">CBS 2104</strain>
    </source>
</reference>
<dbReference type="InterPro" id="IPR005225">
    <property type="entry name" value="Small_GTP-bd"/>
</dbReference>
<dbReference type="GO" id="GO:0007165">
    <property type="term" value="P:signal transduction"/>
    <property type="evidence" value="ECO:0007669"/>
    <property type="project" value="InterPro"/>
</dbReference>
<dbReference type="GO" id="GO:0016020">
    <property type="term" value="C:membrane"/>
    <property type="evidence" value="ECO:0007669"/>
    <property type="project" value="InterPro"/>
</dbReference>
<evidence type="ECO:0000256" key="1">
    <source>
        <dbReference type="ARBA" id="ARBA00022741"/>
    </source>
</evidence>